<dbReference type="InterPro" id="IPR036390">
    <property type="entry name" value="WH_DNA-bd_sf"/>
</dbReference>
<evidence type="ECO:0000313" key="5">
    <source>
        <dbReference type="EMBL" id="XCH46034.1"/>
    </source>
</evidence>
<evidence type="ECO:0000256" key="3">
    <source>
        <dbReference type="ARBA" id="ARBA00023163"/>
    </source>
</evidence>
<dbReference type="RefSeq" id="WP_353683573.1">
    <property type="nucleotide sequence ID" value="NZ_CP144373.1"/>
</dbReference>
<dbReference type="PANTHER" id="PTHR33154">
    <property type="entry name" value="TRANSCRIPTIONAL REGULATOR, ARSR FAMILY"/>
    <property type="match status" value="1"/>
</dbReference>
<protein>
    <submittedName>
        <fullName evidence="5">Metalloregulator ArsR/SmtB family transcription factor</fullName>
    </submittedName>
</protein>
<proteinExistence type="predicted"/>
<evidence type="ECO:0000256" key="1">
    <source>
        <dbReference type="ARBA" id="ARBA00023015"/>
    </source>
</evidence>
<dbReference type="InterPro" id="IPR001845">
    <property type="entry name" value="HTH_ArsR_DNA-bd_dom"/>
</dbReference>
<dbReference type="EMBL" id="CP144373">
    <property type="protein sequence ID" value="XCH46034.1"/>
    <property type="molecule type" value="Genomic_DNA"/>
</dbReference>
<dbReference type="SMART" id="SM00418">
    <property type="entry name" value="HTH_ARSR"/>
    <property type="match status" value="1"/>
</dbReference>
<reference evidence="5" key="1">
    <citation type="submission" date="2024-01" db="EMBL/GenBank/DDBJ databases">
        <title>The first autotrophic representatives of the genus Thermodesulfovibrio.</title>
        <authorList>
            <person name="Maltseva A.I."/>
            <person name="Elcheninov A.G."/>
            <person name="Kublanov I.V."/>
            <person name="Lebedinsky A.V."/>
            <person name="Frolov E.N."/>
        </authorList>
    </citation>
    <scope>NUCLEOTIDE SEQUENCE</scope>
    <source>
        <strain evidence="5">3907-1M</strain>
    </source>
</reference>
<keyword evidence="1" id="KW-0805">Transcription regulation</keyword>
<gene>
    <name evidence="5" type="ORF">V4D30_06760</name>
</gene>
<dbReference type="PRINTS" id="PR00778">
    <property type="entry name" value="HTHARSR"/>
</dbReference>
<organism evidence="5">
    <name type="scientific">Thermodesulfovibrio autotrophicus</name>
    <dbReference type="NCBI Taxonomy" id="3118333"/>
    <lineage>
        <taxon>Bacteria</taxon>
        <taxon>Pseudomonadati</taxon>
        <taxon>Nitrospirota</taxon>
        <taxon>Thermodesulfovibrionia</taxon>
        <taxon>Thermodesulfovibrionales</taxon>
        <taxon>Thermodesulfovibrionaceae</taxon>
        <taxon>Thermodesulfovibrio</taxon>
    </lineage>
</organism>
<feature type="domain" description="HTH arsR-type" evidence="4">
    <location>
        <begin position="1"/>
        <end position="101"/>
    </location>
</feature>
<dbReference type="SUPFAM" id="SSF46785">
    <property type="entry name" value="Winged helix' DNA-binding domain"/>
    <property type="match status" value="1"/>
</dbReference>
<dbReference type="GO" id="GO:0003700">
    <property type="term" value="F:DNA-binding transcription factor activity"/>
    <property type="evidence" value="ECO:0007669"/>
    <property type="project" value="InterPro"/>
</dbReference>
<keyword evidence="3" id="KW-0804">Transcription</keyword>
<dbReference type="InterPro" id="IPR011991">
    <property type="entry name" value="ArsR-like_HTH"/>
</dbReference>
<dbReference type="PROSITE" id="PS50987">
    <property type="entry name" value="HTH_ARSR_2"/>
    <property type="match status" value="1"/>
</dbReference>
<dbReference type="PANTHER" id="PTHR33154:SF18">
    <property type="entry name" value="ARSENICAL RESISTANCE OPERON REPRESSOR"/>
    <property type="match status" value="1"/>
</dbReference>
<dbReference type="InterPro" id="IPR051081">
    <property type="entry name" value="HTH_MetalResp_TranReg"/>
</dbReference>
<accession>A0AAU8GU35</accession>
<dbReference type="Pfam" id="PF01022">
    <property type="entry name" value="HTH_5"/>
    <property type="match status" value="1"/>
</dbReference>
<dbReference type="GO" id="GO:0003677">
    <property type="term" value="F:DNA binding"/>
    <property type="evidence" value="ECO:0007669"/>
    <property type="project" value="UniProtKB-KW"/>
</dbReference>
<evidence type="ECO:0000259" key="4">
    <source>
        <dbReference type="PROSITE" id="PS50987"/>
    </source>
</evidence>
<dbReference type="AlphaFoldDB" id="A0AAU8GU35"/>
<evidence type="ECO:0000256" key="2">
    <source>
        <dbReference type="ARBA" id="ARBA00023125"/>
    </source>
</evidence>
<keyword evidence="2" id="KW-0238">DNA-binding</keyword>
<dbReference type="KEGG" id="taut:V4D30_06760"/>
<name>A0AAU8GU35_9BACT</name>
<sequence length="119" mass="13766">MKNLKTSELAKVFHALSDETRLKILKLLEKGELCVCEIVNALEMVQPKVSFHLGVLKEAGLVKIKRKGKWILYSLDDADLFKRFLILSVLEKISDDEIRKELESLKNFKDSQDPRYCKT</sequence>
<dbReference type="InterPro" id="IPR036388">
    <property type="entry name" value="WH-like_DNA-bd_sf"/>
</dbReference>
<dbReference type="CDD" id="cd00090">
    <property type="entry name" value="HTH_ARSR"/>
    <property type="match status" value="1"/>
</dbReference>
<dbReference type="Gene3D" id="1.10.10.10">
    <property type="entry name" value="Winged helix-like DNA-binding domain superfamily/Winged helix DNA-binding domain"/>
    <property type="match status" value="1"/>
</dbReference>
<dbReference type="NCBIfam" id="NF033788">
    <property type="entry name" value="HTH_metalloreg"/>
    <property type="match status" value="1"/>
</dbReference>